<dbReference type="CDD" id="cd09024">
    <property type="entry name" value="Aldose_epim_lacX"/>
    <property type="match status" value="1"/>
</dbReference>
<proteinExistence type="predicted"/>
<dbReference type="RefSeq" id="WP_014215395.1">
    <property type="nucleotide sequence ID" value="NC_016605.1"/>
</dbReference>
<reference evidence="1 2" key="1">
    <citation type="journal article" date="2012" name="J. Bacteriol.">
        <title>Complete Genome Sequence of the Beer Spoilage Organism Pediococcus claussenii ATCC BAA-344T.</title>
        <authorList>
            <person name="Pittet V."/>
            <person name="Abegunde T."/>
            <person name="Marfleet T."/>
            <person name="Haakensen M."/>
            <person name="Morrow K."/>
            <person name="Jayaprakash T."/>
            <person name="Schroeder K."/>
            <person name="Trost B."/>
            <person name="Byrns S."/>
            <person name="Bergsveinson J."/>
            <person name="Kusalik A."/>
            <person name="Ziola B."/>
        </authorList>
    </citation>
    <scope>NUCLEOTIDE SEQUENCE [LARGE SCALE GENOMIC DNA]</scope>
    <source>
        <strain evidence="1 2">ATCC BAA-344</strain>
    </source>
</reference>
<dbReference type="EMBL" id="CP003137">
    <property type="protein sequence ID" value="AEV95198.1"/>
    <property type="molecule type" value="Genomic_DNA"/>
</dbReference>
<keyword evidence="2" id="KW-1185">Reference proteome</keyword>
<organism evidence="1 2">
    <name type="scientific">Pediococcus claussenii (strain ATCC BAA-344 / DSM 14800 / JCM 18046 / KCTC 3811 / LMG 21948 / P06)</name>
    <dbReference type="NCBI Taxonomy" id="701521"/>
    <lineage>
        <taxon>Bacteria</taxon>
        <taxon>Bacillati</taxon>
        <taxon>Bacillota</taxon>
        <taxon>Bacilli</taxon>
        <taxon>Lactobacillales</taxon>
        <taxon>Lactobacillaceae</taxon>
        <taxon>Pediococcus</taxon>
    </lineage>
</organism>
<name>G8PD63_PEDCP</name>
<dbReference type="STRING" id="701521.PECL_929"/>
<dbReference type="eggNOG" id="COG2017">
    <property type="taxonomic scope" value="Bacteria"/>
</dbReference>
<protein>
    <submittedName>
        <fullName evidence="1">Galactose mutarotase related enzyme</fullName>
    </submittedName>
</protein>
<dbReference type="Pfam" id="PF01263">
    <property type="entry name" value="Aldose_epim"/>
    <property type="match status" value="1"/>
</dbReference>
<dbReference type="SUPFAM" id="SSF74650">
    <property type="entry name" value="Galactose mutarotase-like"/>
    <property type="match status" value="1"/>
</dbReference>
<dbReference type="GO" id="GO:0005975">
    <property type="term" value="P:carbohydrate metabolic process"/>
    <property type="evidence" value="ECO:0007669"/>
    <property type="project" value="InterPro"/>
</dbReference>
<evidence type="ECO:0000313" key="2">
    <source>
        <dbReference type="Proteomes" id="UP000005444"/>
    </source>
</evidence>
<dbReference type="KEGG" id="pce:PECL_929"/>
<dbReference type="GO" id="GO:0016853">
    <property type="term" value="F:isomerase activity"/>
    <property type="evidence" value="ECO:0007669"/>
    <property type="project" value="InterPro"/>
</dbReference>
<evidence type="ECO:0000313" key="1">
    <source>
        <dbReference type="EMBL" id="AEV95198.1"/>
    </source>
</evidence>
<dbReference type="Gene3D" id="2.70.98.10">
    <property type="match status" value="1"/>
</dbReference>
<dbReference type="HOGENOM" id="CLU_057834_1_0_9"/>
<dbReference type="PATRIC" id="fig|701521.8.peg.877"/>
<dbReference type="InterPro" id="IPR008183">
    <property type="entry name" value="Aldose_1/G6P_1-epimerase"/>
</dbReference>
<dbReference type="GO" id="GO:0030246">
    <property type="term" value="F:carbohydrate binding"/>
    <property type="evidence" value="ECO:0007669"/>
    <property type="project" value="InterPro"/>
</dbReference>
<dbReference type="AlphaFoldDB" id="G8PD63"/>
<dbReference type="InterPro" id="IPR014718">
    <property type="entry name" value="GH-type_carb-bd"/>
</dbReference>
<dbReference type="Proteomes" id="UP000005444">
    <property type="component" value="Chromosome"/>
</dbReference>
<sequence>MISLQNEYLAIQINEDGAELVSVKSADGIEYVWQADSNIWGRHAPVLFPIVGRLKDDQYRTAGKTFSMGQHGFARDMTFSVISQDDTRVVLELRSSAETLLKYPFEFIFRVGYSLVEHEIHETYEVINPSNTEELLFSVGGHPGFNLNLGANIPFREYQLRVAPARNFDRVSLEAPLINLNDLQSLNLSKPLPLTHELFSDDALILELKNKQTTFMLENSVNDHGVALTVDNAPYLGVWSPYPVEGPFVCLEPWWGIADTNDATGELKHKLAINKVASTDNFKREFEITFF</sequence>
<accession>G8PD63</accession>
<dbReference type="InterPro" id="IPR011013">
    <property type="entry name" value="Gal_mutarotase_sf_dom"/>
</dbReference>
<gene>
    <name evidence="1" type="ordered locus">PECL_929</name>
</gene>
<dbReference type="InterPro" id="IPR037481">
    <property type="entry name" value="LacX"/>
</dbReference>